<dbReference type="AlphaFoldDB" id="A0A2I0UDI7"/>
<dbReference type="OrthoDB" id="419189at2759"/>
<gene>
    <name evidence="1" type="ORF">llap_5594</name>
</gene>
<sequence>MVKGLENKSYEEKLRELGLFSLRKRRLRGDLITLYNYLKGHCREVGAGLFSKISDEKRHGVTVYVSVDLERSPGQHRGDSQIVV</sequence>
<accession>A0A2I0UDI7</accession>
<keyword evidence="2" id="KW-1185">Reference proteome</keyword>
<organism evidence="1 2">
    <name type="scientific">Limosa lapponica baueri</name>
    <dbReference type="NCBI Taxonomy" id="1758121"/>
    <lineage>
        <taxon>Eukaryota</taxon>
        <taxon>Metazoa</taxon>
        <taxon>Chordata</taxon>
        <taxon>Craniata</taxon>
        <taxon>Vertebrata</taxon>
        <taxon>Euteleostomi</taxon>
        <taxon>Archelosauria</taxon>
        <taxon>Archosauria</taxon>
        <taxon>Dinosauria</taxon>
        <taxon>Saurischia</taxon>
        <taxon>Theropoda</taxon>
        <taxon>Coelurosauria</taxon>
        <taxon>Aves</taxon>
        <taxon>Neognathae</taxon>
        <taxon>Neoaves</taxon>
        <taxon>Charadriiformes</taxon>
        <taxon>Scolopacidae</taxon>
        <taxon>Limosa</taxon>
    </lineage>
</organism>
<name>A0A2I0UDI7_LIMLA</name>
<reference evidence="2" key="1">
    <citation type="submission" date="2017-11" db="EMBL/GenBank/DDBJ databases">
        <authorList>
            <person name="Lima N.C."/>
            <person name="Parody-Merino A.M."/>
            <person name="Battley P.F."/>
            <person name="Fidler A.E."/>
            <person name="Prosdocimi F."/>
        </authorList>
    </citation>
    <scope>NUCLEOTIDE SEQUENCE [LARGE SCALE GENOMIC DNA]</scope>
</reference>
<dbReference type="Proteomes" id="UP000233556">
    <property type="component" value="Unassembled WGS sequence"/>
</dbReference>
<evidence type="ECO:0000313" key="2">
    <source>
        <dbReference type="Proteomes" id="UP000233556"/>
    </source>
</evidence>
<reference evidence="2" key="2">
    <citation type="submission" date="2017-12" db="EMBL/GenBank/DDBJ databases">
        <title>Genome sequence of the Bar-tailed Godwit (Limosa lapponica baueri).</title>
        <authorList>
            <person name="Lima N.C.B."/>
            <person name="Parody-Merino A.M."/>
            <person name="Battley P.F."/>
            <person name="Fidler A.E."/>
            <person name="Prosdocimi F."/>
        </authorList>
    </citation>
    <scope>NUCLEOTIDE SEQUENCE [LARGE SCALE GENOMIC DNA]</scope>
</reference>
<protein>
    <submittedName>
        <fullName evidence="1">Uncharacterized protein</fullName>
    </submittedName>
</protein>
<proteinExistence type="predicted"/>
<evidence type="ECO:0000313" key="1">
    <source>
        <dbReference type="EMBL" id="PKU44117.1"/>
    </source>
</evidence>
<dbReference type="EMBL" id="KZ505849">
    <property type="protein sequence ID" value="PKU44117.1"/>
    <property type="molecule type" value="Genomic_DNA"/>
</dbReference>